<dbReference type="Proteomes" id="UP000799291">
    <property type="component" value="Unassembled WGS sequence"/>
</dbReference>
<keyword evidence="3" id="KW-1185">Reference proteome</keyword>
<dbReference type="AlphaFoldDB" id="A0A6G1ITA7"/>
<evidence type="ECO:0000313" key="2">
    <source>
        <dbReference type="EMBL" id="KAF2681395.1"/>
    </source>
</evidence>
<dbReference type="EMBL" id="MU005591">
    <property type="protein sequence ID" value="KAF2681395.1"/>
    <property type="molecule type" value="Genomic_DNA"/>
</dbReference>
<organism evidence="2 3">
    <name type="scientific">Lentithecium fluviatile CBS 122367</name>
    <dbReference type="NCBI Taxonomy" id="1168545"/>
    <lineage>
        <taxon>Eukaryota</taxon>
        <taxon>Fungi</taxon>
        <taxon>Dikarya</taxon>
        <taxon>Ascomycota</taxon>
        <taxon>Pezizomycotina</taxon>
        <taxon>Dothideomycetes</taxon>
        <taxon>Pleosporomycetidae</taxon>
        <taxon>Pleosporales</taxon>
        <taxon>Massarineae</taxon>
        <taxon>Lentitheciaceae</taxon>
        <taxon>Lentithecium</taxon>
    </lineage>
</organism>
<reference evidence="2" key="1">
    <citation type="journal article" date="2020" name="Stud. Mycol.">
        <title>101 Dothideomycetes genomes: a test case for predicting lifestyles and emergence of pathogens.</title>
        <authorList>
            <person name="Haridas S."/>
            <person name="Albert R."/>
            <person name="Binder M."/>
            <person name="Bloem J."/>
            <person name="Labutti K."/>
            <person name="Salamov A."/>
            <person name="Andreopoulos B."/>
            <person name="Baker S."/>
            <person name="Barry K."/>
            <person name="Bills G."/>
            <person name="Bluhm B."/>
            <person name="Cannon C."/>
            <person name="Castanera R."/>
            <person name="Culley D."/>
            <person name="Daum C."/>
            <person name="Ezra D."/>
            <person name="Gonzalez J."/>
            <person name="Henrissat B."/>
            <person name="Kuo A."/>
            <person name="Liang C."/>
            <person name="Lipzen A."/>
            <person name="Lutzoni F."/>
            <person name="Magnuson J."/>
            <person name="Mondo S."/>
            <person name="Nolan M."/>
            <person name="Ohm R."/>
            <person name="Pangilinan J."/>
            <person name="Park H.-J."/>
            <person name="Ramirez L."/>
            <person name="Alfaro M."/>
            <person name="Sun H."/>
            <person name="Tritt A."/>
            <person name="Yoshinaga Y."/>
            <person name="Zwiers L.-H."/>
            <person name="Turgeon B."/>
            <person name="Goodwin S."/>
            <person name="Spatafora J."/>
            <person name="Crous P."/>
            <person name="Grigoriev I."/>
        </authorList>
    </citation>
    <scope>NUCLEOTIDE SEQUENCE</scope>
    <source>
        <strain evidence="2">CBS 122367</strain>
    </source>
</reference>
<feature type="region of interest" description="Disordered" evidence="1">
    <location>
        <begin position="265"/>
        <end position="323"/>
    </location>
</feature>
<name>A0A6G1ITA7_9PLEO</name>
<evidence type="ECO:0000313" key="3">
    <source>
        <dbReference type="Proteomes" id="UP000799291"/>
    </source>
</evidence>
<evidence type="ECO:0000256" key="1">
    <source>
        <dbReference type="SAM" id="MobiDB-lite"/>
    </source>
</evidence>
<accession>A0A6G1ITA7</accession>
<proteinExistence type="predicted"/>
<protein>
    <submittedName>
        <fullName evidence="2">Uncharacterized protein</fullName>
    </submittedName>
</protein>
<sequence>MEAVSGVASATQLLAYSHSTFQVLIKLYKQVRDGPASLKHQQSSVLVLLSVVDGLQRRPAPTHILATLLELSTLATEALNLIVQSQKRGFLGLSWSAVRHEQLLKEVFASLKDKREVLHLAISVESMSTNRFSDDPQREDESKVSTAHRKMRLREWKFWKSIKHTDTGTNNSNIIGNGTKPDSGVTRIQTNIGGSSGFNYIGNVQDFSEAQHHPQRKAQQRSPEADQPPRRPQRVTETSHFTEYYMPHANPALPADIRVDEFPAQIPPIPQRHPSRGRANEFKERPGQMITERSHQWSIPDTSSNPSSPSEADSPSSSSSSDK</sequence>
<feature type="compositionally biased region" description="Low complexity" evidence="1">
    <location>
        <begin position="298"/>
        <end position="323"/>
    </location>
</feature>
<dbReference type="OrthoDB" id="3797806at2759"/>
<gene>
    <name evidence="2" type="ORF">K458DRAFT_433585</name>
</gene>
<feature type="region of interest" description="Disordered" evidence="1">
    <location>
        <begin position="210"/>
        <end position="236"/>
    </location>
</feature>